<gene>
    <name evidence="1" type="ORF">GDZ32_11275</name>
</gene>
<evidence type="ECO:0000313" key="1">
    <source>
        <dbReference type="EMBL" id="MPW15290.1"/>
    </source>
</evidence>
<proteinExistence type="predicted"/>
<comment type="caution">
    <text evidence="1">The sequence shown here is derived from an EMBL/GenBank/DDBJ whole genome shotgun (WGS) entry which is preliminary data.</text>
</comment>
<evidence type="ECO:0000313" key="2">
    <source>
        <dbReference type="Proteomes" id="UP000430466"/>
    </source>
</evidence>
<protein>
    <submittedName>
        <fullName evidence="1">Acetyl-CoA carboxylase</fullName>
    </submittedName>
</protein>
<organism evidence="1 2">
    <name type="scientific">Lactobacillus helveticus</name>
    <name type="common">Lactobacillus suntoryeus</name>
    <dbReference type="NCBI Taxonomy" id="1587"/>
    <lineage>
        <taxon>Bacteria</taxon>
        <taxon>Bacillati</taxon>
        <taxon>Bacillota</taxon>
        <taxon>Bacilli</taxon>
        <taxon>Lactobacillales</taxon>
        <taxon>Lactobacillaceae</taxon>
        <taxon>Lactobacillus</taxon>
    </lineage>
</organism>
<dbReference type="Proteomes" id="UP000430466">
    <property type="component" value="Unassembled WGS sequence"/>
</dbReference>
<sequence>MNSDIEIIKGRLTRLFKRRPKTRYWLMLTNDTYDQTYNLFFNSQQANERLQSIPLHKLANYDLGNLLKALRQDIKLTIEFVGFTGERWPASQKLIQRKRVPLE</sequence>
<reference evidence="1 2" key="1">
    <citation type="submission" date="2019-10" db="EMBL/GenBank/DDBJ databases">
        <title>Draft genome sequences of Lactobacillus strains.</title>
        <authorList>
            <person name="Cho G.-S."/>
            <person name="Fagbemigun O."/>
            <person name="Brinks E."/>
            <person name="Franz C.M.A.P."/>
        </authorList>
    </citation>
    <scope>NUCLEOTIDE SEQUENCE [LARGE SCALE GENOMIC DNA]</scope>
    <source>
        <strain evidence="1 2">313</strain>
    </source>
</reference>
<name>A0A6A7K3V4_LACHE</name>
<dbReference type="AlphaFoldDB" id="A0A6A7K3V4"/>
<dbReference type="EMBL" id="WHOE01000164">
    <property type="protein sequence ID" value="MPW15290.1"/>
    <property type="molecule type" value="Genomic_DNA"/>
</dbReference>
<dbReference type="RefSeq" id="WP_152724689.1">
    <property type="nucleotide sequence ID" value="NZ_WHOE01000164.1"/>
</dbReference>
<accession>A0A6A7K3V4</accession>